<keyword evidence="4" id="KW-1185">Reference proteome</keyword>
<organism evidence="3 4">
    <name type="scientific">Amycolatopsis keratiniphila</name>
    <dbReference type="NCBI Taxonomy" id="129921"/>
    <lineage>
        <taxon>Bacteria</taxon>
        <taxon>Bacillati</taxon>
        <taxon>Actinomycetota</taxon>
        <taxon>Actinomycetes</taxon>
        <taxon>Pseudonocardiales</taxon>
        <taxon>Pseudonocardiaceae</taxon>
        <taxon>Amycolatopsis</taxon>
        <taxon>Amycolatopsis japonica group</taxon>
    </lineage>
</organism>
<evidence type="ECO:0000256" key="1">
    <source>
        <dbReference type="SAM" id="MobiDB-lite"/>
    </source>
</evidence>
<gene>
    <name evidence="3" type="ORF">AORI_6713</name>
</gene>
<accession>R4TAI1</accession>
<keyword evidence="2" id="KW-0732">Signal</keyword>
<feature type="region of interest" description="Disordered" evidence="1">
    <location>
        <begin position="1"/>
        <end position="22"/>
    </location>
</feature>
<dbReference type="EMBL" id="CP003410">
    <property type="protein sequence ID" value="AGM09296.1"/>
    <property type="molecule type" value="Genomic_DNA"/>
</dbReference>
<dbReference type="Proteomes" id="UP000013968">
    <property type="component" value="Chromosome"/>
</dbReference>
<feature type="signal peptide" evidence="2">
    <location>
        <begin position="1"/>
        <end position="49"/>
    </location>
</feature>
<dbReference type="KEGG" id="aoi:AORI_6713"/>
<dbReference type="HOGENOM" id="CLU_717305_0_0_11"/>
<name>R4TAI1_9PSEU</name>
<reference evidence="3 4" key="1">
    <citation type="journal article" date="2013" name="BMC Genomics">
        <title>ContigScape: a Cytoscape plugin facilitating microbial genome gap closing.</title>
        <authorList>
            <person name="Tang B."/>
            <person name="Wang Q."/>
            <person name="Yang M."/>
            <person name="Xie F."/>
            <person name="Zhu Y."/>
            <person name="Zhuo Y."/>
            <person name="Wang S."/>
            <person name="Gao H."/>
            <person name="Ding X."/>
            <person name="Zhang L."/>
            <person name="Zhao G."/>
            <person name="Zheng H."/>
        </authorList>
    </citation>
    <scope>NUCLEOTIDE SEQUENCE [LARGE SCALE GENOMIC DNA]</scope>
    <source>
        <strain evidence="3 4">HCCB10007</strain>
    </source>
</reference>
<feature type="compositionally biased region" description="Polar residues" evidence="1">
    <location>
        <begin position="1"/>
        <end position="11"/>
    </location>
</feature>
<proteinExistence type="predicted"/>
<dbReference type="PATRIC" id="fig|1156913.3.peg.6847"/>
<sequence length="344" mass="36901">MWPTVDGSNVSPKEGNMISRNPRRRRTLLASAVLAAATLFAGVAPAVQAAPADRSDVFIRDNTADVGFEPSTGSLYSSPDIRVCKGQIPCVTDAPVVAGETVYIHVNLNNPGPYGDKLEKGTLQVYYTSQGTVAQWPSQWNYIGSLSNVSVPYGTKTVVIPWKVPLGSHFCLLARWLSPTDLPTEGLSTSANARNNNNIGWHNVNVLPFRIKIPEYRPIVFGWDGPDPTAVGDIVFTQPGRPFTGPGRITIDLGPDLAARWRAAGAKGEGVARIGETELAIVDPQRARISGLTFKSGEQVGARLSFTAGAEAAGGQQYTVNVTQVDQRGEEVGGVEYRLSEARQ</sequence>
<evidence type="ECO:0000313" key="4">
    <source>
        <dbReference type="Proteomes" id="UP000013968"/>
    </source>
</evidence>
<evidence type="ECO:0000313" key="3">
    <source>
        <dbReference type="EMBL" id="AGM09296.1"/>
    </source>
</evidence>
<protein>
    <submittedName>
        <fullName evidence="3">von Willebrand factor type A</fullName>
    </submittedName>
</protein>
<dbReference type="AlphaFoldDB" id="R4TAI1"/>
<evidence type="ECO:0000256" key="2">
    <source>
        <dbReference type="SAM" id="SignalP"/>
    </source>
</evidence>
<feature type="chain" id="PRO_5004379659" evidence="2">
    <location>
        <begin position="50"/>
        <end position="344"/>
    </location>
</feature>